<feature type="compositionally biased region" description="Polar residues" evidence="1">
    <location>
        <begin position="37"/>
        <end position="51"/>
    </location>
</feature>
<protein>
    <submittedName>
        <fullName evidence="3">Uncharacterized protein</fullName>
    </submittedName>
</protein>
<name>A0ABT2VT32_9ALTE</name>
<sequence>MSDVLIVILLIAAPIILFMWFLGIFARKKKKDKSGWDNPNKSSLSKSIDDR</sequence>
<accession>A0ABT2VT32</accession>
<gene>
    <name evidence="3" type="ORF">OCL06_16010</name>
</gene>
<evidence type="ECO:0000313" key="3">
    <source>
        <dbReference type="EMBL" id="MCU7556097.1"/>
    </source>
</evidence>
<comment type="caution">
    <text evidence="3">The sequence shown here is derived from an EMBL/GenBank/DDBJ whole genome shotgun (WGS) entry which is preliminary data.</text>
</comment>
<evidence type="ECO:0000256" key="1">
    <source>
        <dbReference type="SAM" id="MobiDB-lite"/>
    </source>
</evidence>
<dbReference type="Proteomes" id="UP001209257">
    <property type="component" value="Unassembled WGS sequence"/>
</dbReference>
<organism evidence="3 4">
    <name type="scientific">Alteromonas salexigens</name>
    <dbReference type="NCBI Taxonomy" id="2982530"/>
    <lineage>
        <taxon>Bacteria</taxon>
        <taxon>Pseudomonadati</taxon>
        <taxon>Pseudomonadota</taxon>
        <taxon>Gammaproteobacteria</taxon>
        <taxon>Alteromonadales</taxon>
        <taxon>Alteromonadaceae</taxon>
        <taxon>Alteromonas/Salinimonas group</taxon>
        <taxon>Alteromonas</taxon>
    </lineage>
</organism>
<evidence type="ECO:0000256" key="2">
    <source>
        <dbReference type="SAM" id="Phobius"/>
    </source>
</evidence>
<dbReference type="EMBL" id="JAOTJC010000016">
    <property type="protein sequence ID" value="MCU7556097.1"/>
    <property type="molecule type" value="Genomic_DNA"/>
</dbReference>
<proteinExistence type="predicted"/>
<feature type="region of interest" description="Disordered" evidence="1">
    <location>
        <begin position="29"/>
        <end position="51"/>
    </location>
</feature>
<feature type="transmembrane region" description="Helical" evidence="2">
    <location>
        <begin position="6"/>
        <end position="26"/>
    </location>
</feature>
<keyword evidence="2" id="KW-1133">Transmembrane helix</keyword>
<dbReference type="RefSeq" id="WP_262996411.1">
    <property type="nucleotide sequence ID" value="NZ_JAOTJC010000016.1"/>
</dbReference>
<keyword evidence="2" id="KW-0812">Transmembrane</keyword>
<reference evidence="4" key="1">
    <citation type="submission" date="2023-07" db="EMBL/GenBank/DDBJ databases">
        <title>Study on multiphase classification of strain Alteromonas salexigens isolated from the Yellow Sea.</title>
        <authorList>
            <person name="Sun L."/>
        </authorList>
    </citation>
    <scope>NUCLEOTIDE SEQUENCE [LARGE SCALE GENOMIC DNA]</scope>
    <source>
        <strain evidence="4">ASW11-19</strain>
    </source>
</reference>
<keyword evidence="2" id="KW-0472">Membrane</keyword>
<keyword evidence="4" id="KW-1185">Reference proteome</keyword>
<evidence type="ECO:0000313" key="4">
    <source>
        <dbReference type="Proteomes" id="UP001209257"/>
    </source>
</evidence>